<dbReference type="InterPro" id="IPR001633">
    <property type="entry name" value="EAL_dom"/>
</dbReference>
<keyword evidence="1" id="KW-0472">Membrane</keyword>
<dbReference type="OrthoDB" id="9814202at2"/>
<dbReference type="STRING" id="1672749.BJF92_01370"/>
<dbReference type="Pfam" id="PF00563">
    <property type="entry name" value="EAL"/>
    <property type="match status" value="1"/>
</dbReference>
<protein>
    <submittedName>
        <fullName evidence="4">Diguanylate cyclase</fullName>
    </submittedName>
</protein>
<proteinExistence type="predicted"/>
<feature type="transmembrane region" description="Helical" evidence="1">
    <location>
        <begin position="12"/>
        <end position="30"/>
    </location>
</feature>
<accession>A0A1Q9AEP4</accession>
<dbReference type="CDD" id="cd01949">
    <property type="entry name" value="GGDEF"/>
    <property type="match status" value="1"/>
</dbReference>
<dbReference type="PROSITE" id="PS50883">
    <property type="entry name" value="EAL"/>
    <property type="match status" value="1"/>
</dbReference>
<feature type="domain" description="GGDEF" evidence="3">
    <location>
        <begin position="140"/>
        <end position="271"/>
    </location>
</feature>
<dbReference type="GO" id="GO:0071111">
    <property type="term" value="F:cyclic-guanylate-specific phosphodiesterase activity"/>
    <property type="evidence" value="ECO:0007669"/>
    <property type="project" value="InterPro"/>
</dbReference>
<evidence type="ECO:0000313" key="5">
    <source>
        <dbReference type="Proteomes" id="UP000186143"/>
    </source>
</evidence>
<dbReference type="SMART" id="SM00052">
    <property type="entry name" value="EAL"/>
    <property type="match status" value="1"/>
</dbReference>
<dbReference type="NCBIfam" id="TIGR00254">
    <property type="entry name" value="GGDEF"/>
    <property type="match status" value="1"/>
</dbReference>
<dbReference type="RefSeq" id="WP_075636650.1">
    <property type="nucleotide sequence ID" value="NZ_MKIO01000040.1"/>
</dbReference>
<dbReference type="SMART" id="SM00267">
    <property type="entry name" value="GGDEF"/>
    <property type="match status" value="1"/>
</dbReference>
<dbReference type="InterPro" id="IPR029787">
    <property type="entry name" value="Nucleotide_cyclase"/>
</dbReference>
<dbReference type="InterPro" id="IPR043128">
    <property type="entry name" value="Rev_trsase/Diguanyl_cyclase"/>
</dbReference>
<dbReference type="PANTHER" id="PTHR33121">
    <property type="entry name" value="CYCLIC DI-GMP PHOSPHODIESTERASE PDEF"/>
    <property type="match status" value="1"/>
</dbReference>
<reference evidence="4 5" key="1">
    <citation type="submission" date="2016-09" db="EMBL/GenBank/DDBJ databases">
        <title>Rhizobium sp. nov., a novel species isolated from the rice rhizosphere.</title>
        <authorList>
            <person name="Zhao J."/>
            <person name="Zhang X."/>
        </authorList>
    </citation>
    <scope>NUCLEOTIDE SEQUENCE [LARGE SCALE GENOMIC DNA]</scope>
    <source>
        <strain evidence="4 5">MH17</strain>
    </source>
</reference>
<dbReference type="Proteomes" id="UP000186143">
    <property type="component" value="Unassembled WGS sequence"/>
</dbReference>
<feature type="domain" description="EAL" evidence="2">
    <location>
        <begin position="280"/>
        <end position="529"/>
    </location>
</feature>
<dbReference type="Gene3D" id="3.30.70.270">
    <property type="match status" value="1"/>
</dbReference>
<dbReference type="InterPro" id="IPR035919">
    <property type="entry name" value="EAL_sf"/>
</dbReference>
<comment type="caution">
    <text evidence="4">The sequence shown here is derived from an EMBL/GenBank/DDBJ whole genome shotgun (WGS) entry which is preliminary data.</text>
</comment>
<dbReference type="PANTHER" id="PTHR33121:SF79">
    <property type="entry name" value="CYCLIC DI-GMP PHOSPHODIESTERASE PDED-RELATED"/>
    <property type="match status" value="1"/>
</dbReference>
<dbReference type="InterPro" id="IPR050706">
    <property type="entry name" value="Cyclic-di-GMP_PDE-like"/>
</dbReference>
<dbReference type="AlphaFoldDB" id="A0A1Q9AEP4"/>
<gene>
    <name evidence="4" type="ORF">BJF92_01370</name>
</gene>
<feature type="transmembrane region" description="Helical" evidence="1">
    <location>
        <begin position="50"/>
        <end position="71"/>
    </location>
</feature>
<keyword evidence="1" id="KW-0812">Transmembrane</keyword>
<sequence length="535" mass="58521">MTDFLKSRAGRQVMGLAILSISMFAFGVTLEVHNILYGLMSEYDEFGMKQAVLALAIASLCSFIFSALRIMDLNREMQVRIQAQETADWMALHDHLTRLPNRYALERRRQQHAAAAEQRARAMLDADVNADSVQRSDAEDEITVYSVNLSGFKRVNDLHGHQGGDAVLSLLAKRLQALGGADNVFRTSGDDFLLIFTGRSAEQDHLMAELLIQAVGRPIRINGVPAEVGASIGYARANSATDDLSDIAGRADLAMHEAKALGRNRVAAYNMAMQNKAAERAHYEARLRDAIRAGDIVPHYQPLINLKTGALCGFEALARWTDGNGRPVPPPVFIAIAEETGLITELFERLLSHACADAAGWPAEVMLSFNISPVQMKDPLLAGRILKITADAGLAPQRLEVEITENALIEDPELAGNLLRELHAAGIQIALDDFGTGYSSLSQLARYRFDKIKIDKSFIATQDDERQEKIVLAMLSLGRSLNIAITAEGIEQHQQLAYLMAHGCDIGQGYLFGKAMPAEAAAAYVRERQAMAQPA</sequence>
<dbReference type="PROSITE" id="PS50887">
    <property type="entry name" value="GGDEF"/>
    <property type="match status" value="1"/>
</dbReference>
<evidence type="ECO:0000313" key="4">
    <source>
        <dbReference type="EMBL" id="OLP53428.1"/>
    </source>
</evidence>
<evidence type="ECO:0000259" key="2">
    <source>
        <dbReference type="PROSITE" id="PS50883"/>
    </source>
</evidence>
<dbReference type="CDD" id="cd01948">
    <property type="entry name" value="EAL"/>
    <property type="match status" value="1"/>
</dbReference>
<evidence type="ECO:0000259" key="3">
    <source>
        <dbReference type="PROSITE" id="PS50887"/>
    </source>
</evidence>
<dbReference type="EMBL" id="MKIO01000040">
    <property type="protein sequence ID" value="OLP53428.1"/>
    <property type="molecule type" value="Genomic_DNA"/>
</dbReference>
<organism evidence="4 5">
    <name type="scientific">Xaviernesmea rhizosphaerae</name>
    <dbReference type="NCBI Taxonomy" id="1672749"/>
    <lineage>
        <taxon>Bacteria</taxon>
        <taxon>Pseudomonadati</taxon>
        <taxon>Pseudomonadota</taxon>
        <taxon>Alphaproteobacteria</taxon>
        <taxon>Hyphomicrobiales</taxon>
        <taxon>Rhizobiaceae</taxon>
        <taxon>Rhizobium/Agrobacterium group</taxon>
        <taxon>Xaviernesmea</taxon>
    </lineage>
</organism>
<dbReference type="SUPFAM" id="SSF141868">
    <property type="entry name" value="EAL domain-like"/>
    <property type="match status" value="1"/>
</dbReference>
<name>A0A1Q9AEP4_9HYPH</name>
<dbReference type="SUPFAM" id="SSF55073">
    <property type="entry name" value="Nucleotide cyclase"/>
    <property type="match status" value="1"/>
</dbReference>
<dbReference type="Gene3D" id="3.20.20.450">
    <property type="entry name" value="EAL domain"/>
    <property type="match status" value="1"/>
</dbReference>
<dbReference type="Pfam" id="PF00990">
    <property type="entry name" value="GGDEF"/>
    <property type="match status" value="1"/>
</dbReference>
<evidence type="ECO:0000256" key="1">
    <source>
        <dbReference type="SAM" id="Phobius"/>
    </source>
</evidence>
<keyword evidence="1" id="KW-1133">Transmembrane helix</keyword>
<dbReference type="InterPro" id="IPR000160">
    <property type="entry name" value="GGDEF_dom"/>
</dbReference>